<comment type="caution">
    <text evidence="1">The sequence shown here is derived from an EMBL/GenBank/DDBJ whole genome shotgun (WGS) entry which is preliminary data.</text>
</comment>
<protein>
    <submittedName>
        <fullName evidence="1">Putative O-methyltransferase YrrM</fullName>
    </submittedName>
</protein>
<name>A0A840BJB4_9RHOO</name>
<dbReference type="Proteomes" id="UP000561045">
    <property type="component" value="Unassembled WGS sequence"/>
</dbReference>
<proteinExistence type="predicted"/>
<evidence type="ECO:0000313" key="2">
    <source>
        <dbReference type="Proteomes" id="UP000561045"/>
    </source>
</evidence>
<dbReference type="EMBL" id="JACIET010000001">
    <property type="protein sequence ID" value="MBB4012464.1"/>
    <property type="molecule type" value="Genomic_DNA"/>
</dbReference>
<organism evidence="1 2">
    <name type="scientific">Niveibacterium umoris</name>
    <dbReference type="NCBI Taxonomy" id="1193620"/>
    <lineage>
        <taxon>Bacteria</taxon>
        <taxon>Pseudomonadati</taxon>
        <taxon>Pseudomonadota</taxon>
        <taxon>Betaproteobacteria</taxon>
        <taxon>Rhodocyclales</taxon>
        <taxon>Rhodocyclaceae</taxon>
        <taxon>Niveibacterium</taxon>
    </lineage>
</organism>
<evidence type="ECO:0000313" key="1">
    <source>
        <dbReference type="EMBL" id="MBB4012464.1"/>
    </source>
</evidence>
<keyword evidence="1" id="KW-0489">Methyltransferase</keyword>
<reference evidence="1 2" key="1">
    <citation type="submission" date="2020-08" db="EMBL/GenBank/DDBJ databases">
        <title>Genomic Encyclopedia of Type Strains, Phase IV (KMG-IV): sequencing the most valuable type-strain genomes for metagenomic binning, comparative biology and taxonomic classification.</title>
        <authorList>
            <person name="Goeker M."/>
        </authorList>
    </citation>
    <scope>NUCLEOTIDE SEQUENCE [LARGE SCALE GENOMIC DNA]</scope>
    <source>
        <strain evidence="1 2">DSM 106739</strain>
    </source>
</reference>
<dbReference type="AlphaFoldDB" id="A0A840BJB4"/>
<keyword evidence="1" id="KW-0808">Transferase</keyword>
<dbReference type="GO" id="GO:0032259">
    <property type="term" value="P:methylation"/>
    <property type="evidence" value="ECO:0007669"/>
    <property type="project" value="UniProtKB-KW"/>
</dbReference>
<gene>
    <name evidence="1" type="ORF">GGR36_001772</name>
</gene>
<dbReference type="GO" id="GO:0008168">
    <property type="term" value="F:methyltransferase activity"/>
    <property type="evidence" value="ECO:0007669"/>
    <property type="project" value="UniProtKB-KW"/>
</dbReference>
<dbReference type="RefSeq" id="WP_183634263.1">
    <property type="nucleotide sequence ID" value="NZ_BAABLE010000011.1"/>
</dbReference>
<keyword evidence="2" id="KW-1185">Reference proteome</keyword>
<accession>A0A840BJB4</accession>
<sequence length="66" mass="6774">MSTITSHQGQLGPRRILGIGVVIAGAAVLLAEALASPGLYATETDPKTRVHATPAPVIGKHRGTFT</sequence>